<evidence type="ECO:0000259" key="4">
    <source>
        <dbReference type="Pfam" id="PF17167"/>
    </source>
</evidence>
<keyword evidence="2" id="KW-0808">Transferase</keyword>
<feature type="domain" description="SOGP N-terminal" evidence="6">
    <location>
        <begin position="26"/>
        <end position="251"/>
    </location>
</feature>
<dbReference type="InterPro" id="IPR033432">
    <property type="entry name" value="GH94_catalytic"/>
</dbReference>
<accession>A0ABP9JNF9</accession>
<protein>
    <recommendedName>
        <fullName evidence="9">Cellobiose phosphorylase</fullName>
    </recommendedName>
</protein>
<feature type="domain" description="Glycosyl hydrolase 94 catalytic" evidence="4">
    <location>
        <begin position="668"/>
        <end position="835"/>
    </location>
</feature>
<keyword evidence="8" id="KW-1185">Reference proteome</keyword>
<dbReference type="InterPro" id="IPR008928">
    <property type="entry name" value="6-hairpin_glycosidase_sf"/>
</dbReference>
<dbReference type="InterPro" id="IPR037018">
    <property type="entry name" value="GH65_N"/>
</dbReference>
<dbReference type="Pfam" id="PF17167">
    <property type="entry name" value="Glyco_hydro_94"/>
    <property type="match status" value="1"/>
</dbReference>
<dbReference type="InterPro" id="IPR048771">
    <property type="entry name" value="SOGP_2nd"/>
</dbReference>
<dbReference type="Gene3D" id="1.50.10.10">
    <property type="match status" value="1"/>
</dbReference>
<evidence type="ECO:0000256" key="1">
    <source>
        <dbReference type="ARBA" id="ARBA00022676"/>
    </source>
</evidence>
<feature type="compositionally biased region" description="Low complexity" evidence="3">
    <location>
        <begin position="275"/>
        <end position="286"/>
    </location>
</feature>
<gene>
    <name evidence="7" type="ORF">GCM10023258_37110</name>
</gene>
<dbReference type="PANTHER" id="PTHR37469">
    <property type="entry name" value="CELLOBIONIC ACID PHOSPHORYLASE-RELATED"/>
    <property type="match status" value="1"/>
</dbReference>
<dbReference type="InterPro" id="IPR053831">
    <property type="entry name" value="SOGP_N"/>
</dbReference>
<evidence type="ECO:0000259" key="6">
    <source>
        <dbReference type="Pfam" id="PF21958"/>
    </source>
</evidence>
<evidence type="ECO:0000313" key="8">
    <source>
        <dbReference type="Proteomes" id="UP001500427"/>
    </source>
</evidence>
<keyword evidence="1" id="KW-0328">Glycosyltransferase</keyword>
<evidence type="ECO:0008006" key="9">
    <source>
        <dbReference type="Google" id="ProtNLM"/>
    </source>
</evidence>
<dbReference type="PANTHER" id="PTHR37469:SF2">
    <property type="entry name" value="CELLOBIONIC ACID PHOSPHORYLASE"/>
    <property type="match status" value="1"/>
</dbReference>
<dbReference type="Pfam" id="PF21958">
    <property type="entry name" value="SOGP_N"/>
    <property type="match status" value="1"/>
</dbReference>
<feature type="region of interest" description="Disordered" evidence="3">
    <location>
        <begin position="275"/>
        <end position="295"/>
    </location>
</feature>
<name>A0ABP9JNF9_9MICO</name>
<dbReference type="InterPro" id="IPR012341">
    <property type="entry name" value="6hp_glycosidase-like_sf"/>
</dbReference>
<dbReference type="RefSeq" id="WP_345509012.1">
    <property type="nucleotide sequence ID" value="NZ_BAABIW010000028.1"/>
</dbReference>
<dbReference type="Gene3D" id="2.70.98.40">
    <property type="entry name" value="Glycoside hydrolase, family 65, N-terminal domain"/>
    <property type="match status" value="1"/>
</dbReference>
<dbReference type="Proteomes" id="UP001500427">
    <property type="component" value="Unassembled WGS sequence"/>
</dbReference>
<organism evidence="7 8">
    <name type="scientific">Terrabacter aeriphilus</name>
    <dbReference type="NCBI Taxonomy" id="515662"/>
    <lineage>
        <taxon>Bacteria</taxon>
        <taxon>Bacillati</taxon>
        <taxon>Actinomycetota</taxon>
        <taxon>Actinomycetes</taxon>
        <taxon>Micrococcales</taxon>
        <taxon>Intrasporangiaceae</taxon>
        <taxon>Terrabacter</taxon>
    </lineage>
</organism>
<evidence type="ECO:0000259" key="5">
    <source>
        <dbReference type="Pfam" id="PF21250"/>
    </source>
</evidence>
<dbReference type="EMBL" id="BAABIW010000028">
    <property type="protein sequence ID" value="GAA5035349.1"/>
    <property type="molecule type" value="Genomic_DNA"/>
</dbReference>
<dbReference type="Pfam" id="PF21250">
    <property type="entry name" value="SOGP_2nd"/>
    <property type="match status" value="1"/>
</dbReference>
<reference evidence="8" key="1">
    <citation type="journal article" date="2019" name="Int. J. Syst. Evol. Microbiol.">
        <title>The Global Catalogue of Microorganisms (GCM) 10K type strain sequencing project: providing services to taxonomists for standard genome sequencing and annotation.</title>
        <authorList>
            <consortium name="The Broad Institute Genomics Platform"/>
            <consortium name="The Broad Institute Genome Sequencing Center for Infectious Disease"/>
            <person name="Wu L."/>
            <person name="Ma J."/>
        </authorList>
    </citation>
    <scope>NUCLEOTIDE SEQUENCE [LARGE SCALE GENOMIC DNA]</scope>
    <source>
        <strain evidence="8">JCM 17687</strain>
    </source>
</reference>
<sequence>MLDDNAVLTAAPVLHLEGGSGLSAEVLANGALRRLDAFGTSLLLHPATVAEAGLTNVHLRVHRPDGIRRRALLGPGSDSVVTFGRGDVVVTGRHESVDYHLRLRLGAELPSWHWDVELTNAGAEPVTVDVVLTHDPALAPLGAVRTNEYYVSQYLDITPVATAGHGTAVAVRQNMPGTRVPWLMVGTVGTGAGWATDALQLVERTGREVRWTGLDAAELPGRRLQHEHSLIALQDAPSELAPGAHRTTGFWGVAVEDHPDATSDADAVWADRVAAAAPSGAGSPAGSDDEHHGHDAPVAATLWSQSPAFASRPLRHDELDAAGLLEGRTHVETAADGTELAWTVRGGQLVTPEKELAVLRPHGQLLRTGDAFTPDSRSLASTVWMAGTFHSQITRGHVGRNPVVTGRRTYLGLQRAHGVRLFAEDADGGWSLLETPSAWFTGLDHCTWWYAAESGPVLTVTSRAPADTHALTLTVGQRGAAPRRLLLALQVADDLTDAPTVETADDHVEVTTAGDPRPWRIAWTGPGSAEVGDARLQADRVGRGPGWVTVLFEAADQLEVVVSSAPGAGPAPAGEVVPQGERLGAAFWDKAAHAVTLDGSALGDGEDGTHAGRSVANLDAALPWFTHNAFVHYLSPRGLEQFSGGAWGTRDVCQGPVGLLTALGRQDAVRDVLLRVLRAQNARGDWAQAFEFLPPLPESGQQDSHGDVVFWPVLAVGDYLRTTGDASLLDELVPFVGDDVLTAPASVTEHLRRAVARITECTVPGSPLPAYGHGDWNDSLQPADPHLAANLVSTWTAVLQTQSLRTLAEGLHATGTPGDTATLAADADELAERTHDALLDQLAADPVLPGYLLHHEDGHLEPLVHPSDARTGLRYGVLPWIHAIGADLMTPEQARDHLRLIEKHLTGPDGARLFDRPVSYVGGPMTVFQRAEASTFWGREIGLMYMHAHLRYAEALARVGDGAALLTALAKASPVGLDSLVPQARPRQTTCYYSSSDGAFTDRYDAQERYAALLAGDVPLEGGWRIYSSGPGLVLRLVTEVLLGVRQRGDEVEIDPVLPPSGSGAARELTASLPLAGTDLTIRYVVGPEGHGVRRVTVGGRELDLRPLSNPYRRAGVAVRAADLCTDEIIVETH</sequence>
<feature type="domain" description="Glycoside phosphorylase super sandwich" evidence="5">
    <location>
        <begin position="342"/>
        <end position="492"/>
    </location>
</feature>
<evidence type="ECO:0000313" key="7">
    <source>
        <dbReference type="EMBL" id="GAA5035349.1"/>
    </source>
</evidence>
<evidence type="ECO:0000256" key="3">
    <source>
        <dbReference type="SAM" id="MobiDB-lite"/>
    </source>
</evidence>
<evidence type="ECO:0000256" key="2">
    <source>
        <dbReference type="ARBA" id="ARBA00022679"/>
    </source>
</evidence>
<proteinExistence type="predicted"/>
<dbReference type="InterPro" id="IPR052047">
    <property type="entry name" value="GH94_Enzymes"/>
</dbReference>
<comment type="caution">
    <text evidence="7">The sequence shown here is derived from an EMBL/GenBank/DDBJ whole genome shotgun (WGS) entry which is preliminary data.</text>
</comment>
<dbReference type="SUPFAM" id="SSF48208">
    <property type="entry name" value="Six-hairpin glycosidases"/>
    <property type="match status" value="1"/>
</dbReference>